<dbReference type="Pfam" id="PF04073">
    <property type="entry name" value="tRNA_edit"/>
    <property type="match status" value="1"/>
</dbReference>
<dbReference type="InterPro" id="IPR036621">
    <property type="entry name" value="Anticodon-bd_dom_sf"/>
</dbReference>
<evidence type="ECO:0000256" key="7">
    <source>
        <dbReference type="ARBA" id="ARBA00022917"/>
    </source>
</evidence>
<proteinExistence type="inferred from homology"/>
<dbReference type="CDD" id="cd04334">
    <property type="entry name" value="ProRS-INS"/>
    <property type="match status" value="1"/>
</dbReference>
<dbReference type="InterPro" id="IPR004154">
    <property type="entry name" value="Anticodon-bd"/>
</dbReference>
<evidence type="ECO:0000256" key="4">
    <source>
        <dbReference type="ARBA" id="ARBA00022598"/>
    </source>
</evidence>
<comment type="similarity">
    <text evidence="10">Belongs to the class-II aminoacyl-tRNA synthetase family. ProS type 1 subfamily.</text>
</comment>
<comment type="subcellular location">
    <subcellularLocation>
        <location evidence="1 10">Cytoplasm</location>
    </subcellularLocation>
</comment>
<accession>A0A4R1K5D7</accession>
<dbReference type="Gene3D" id="3.40.50.800">
    <property type="entry name" value="Anticodon-binding domain"/>
    <property type="match status" value="1"/>
</dbReference>
<dbReference type="PRINTS" id="PR01046">
    <property type="entry name" value="TRNASYNTHPRO"/>
</dbReference>
<evidence type="ECO:0000256" key="3">
    <source>
        <dbReference type="ARBA" id="ARBA00022490"/>
    </source>
</evidence>
<keyword evidence="6 10" id="KW-0067">ATP-binding</keyword>
<dbReference type="SUPFAM" id="SSF55826">
    <property type="entry name" value="YbaK/ProRS associated domain"/>
    <property type="match status" value="1"/>
</dbReference>
<dbReference type="InterPro" id="IPR004500">
    <property type="entry name" value="Pro-tRNA-synth_IIa_bac-type"/>
</dbReference>
<dbReference type="NCBIfam" id="TIGR00409">
    <property type="entry name" value="proS_fam_II"/>
    <property type="match status" value="1"/>
</dbReference>
<evidence type="ECO:0000256" key="8">
    <source>
        <dbReference type="ARBA" id="ARBA00023146"/>
    </source>
</evidence>
<keyword evidence="3 10" id="KW-0963">Cytoplasm</keyword>
<keyword evidence="4 10" id="KW-0436">Ligase</keyword>
<dbReference type="SUPFAM" id="SSF52954">
    <property type="entry name" value="Class II aaRS ABD-related"/>
    <property type="match status" value="1"/>
</dbReference>
<evidence type="ECO:0000259" key="11">
    <source>
        <dbReference type="PROSITE" id="PS50862"/>
    </source>
</evidence>
<evidence type="ECO:0000256" key="5">
    <source>
        <dbReference type="ARBA" id="ARBA00022741"/>
    </source>
</evidence>
<evidence type="ECO:0000256" key="1">
    <source>
        <dbReference type="ARBA" id="ARBA00004496"/>
    </source>
</evidence>
<dbReference type="AlphaFoldDB" id="A0A4R1K5D7"/>
<dbReference type="GO" id="GO:0004827">
    <property type="term" value="F:proline-tRNA ligase activity"/>
    <property type="evidence" value="ECO:0007669"/>
    <property type="project" value="UniProtKB-UniRule"/>
</dbReference>
<evidence type="ECO:0000256" key="9">
    <source>
        <dbReference type="ARBA" id="ARBA00047671"/>
    </source>
</evidence>
<dbReference type="HAMAP" id="MF_01569">
    <property type="entry name" value="Pro_tRNA_synth_type1"/>
    <property type="match status" value="1"/>
</dbReference>
<gene>
    <name evidence="10" type="primary">proS</name>
    <name evidence="12" type="ORF">C8D98_2330</name>
</gene>
<dbReference type="PIRSF" id="PIRSF001535">
    <property type="entry name" value="ProRS_1"/>
    <property type="match status" value="1"/>
</dbReference>
<dbReference type="CDD" id="cd00861">
    <property type="entry name" value="ProRS_anticodon_short"/>
    <property type="match status" value="1"/>
</dbReference>
<comment type="subunit">
    <text evidence="2 10">Homodimer.</text>
</comment>
<dbReference type="InterPro" id="IPR050062">
    <property type="entry name" value="Pro-tRNA_synthetase"/>
</dbReference>
<dbReference type="GO" id="GO:0005524">
    <property type="term" value="F:ATP binding"/>
    <property type="evidence" value="ECO:0007669"/>
    <property type="project" value="UniProtKB-UniRule"/>
</dbReference>
<evidence type="ECO:0000256" key="2">
    <source>
        <dbReference type="ARBA" id="ARBA00011738"/>
    </source>
</evidence>
<dbReference type="InterPro" id="IPR044140">
    <property type="entry name" value="ProRS_anticodon_short"/>
</dbReference>
<dbReference type="CDD" id="cd00779">
    <property type="entry name" value="ProRS_core_prok"/>
    <property type="match status" value="1"/>
</dbReference>
<keyword evidence="8 10" id="KW-0030">Aminoacyl-tRNA synthetase</keyword>
<dbReference type="InterPro" id="IPR007214">
    <property type="entry name" value="YbaK/aa-tRNA-synth-assoc-dom"/>
</dbReference>
<dbReference type="Proteomes" id="UP000294614">
    <property type="component" value="Unassembled WGS sequence"/>
</dbReference>
<reference evidence="12 13" key="1">
    <citation type="submission" date="2019-03" db="EMBL/GenBank/DDBJ databases">
        <title>Genomic Encyclopedia of Type Strains, Phase IV (KMG-IV): sequencing the most valuable type-strain genomes for metagenomic binning, comparative biology and taxonomic classification.</title>
        <authorList>
            <person name="Goeker M."/>
        </authorList>
    </citation>
    <scope>NUCLEOTIDE SEQUENCE [LARGE SCALE GENOMIC DNA]</scope>
    <source>
        <strain evidence="12 13">DSM 24984</strain>
    </source>
</reference>
<feature type="domain" description="Aminoacyl-transfer RNA synthetases class-II family profile" evidence="11">
    <location>
        <begin position="38"/>
        <end position="463"/>
    </location>
</feature>
<dbReference type="PANTHER" id="PTHR42753">
    <property type="entry name" value="MITOCHONDRIAL RIBOSOME PROTEIN L39/PROLYL-TRNA LIGASE FAMILY MEMBER"/>
    <property type="match status" value="1"/>
</dbReference>
<dbReference type="Pfam" id="PF00587">
    <property type="entry name" value="tRNA-synt_2b"/>
    <property type="match status" value="1"/>
</dbReference>
<dbReference type="GO" id="GO:0005829">
    <property type="term" value="C:cytosol"/>
    <property type="evidence" value="ECO:0007669"/>
    <property type="project" value="TreeGrafter"/>
</dbReference>
<dbReference type="PROSITE" id="PS50862">
    <property type="entry name" value="AA_TRNA_LIGASE_II"/>
    <property type="match status" value="1"/>
</dbReference>
<dbReference type="FunFam" id="3.30.930.10:FF:000066">
    <property type="entry name" value="Proline--tRNA ligase"/>
    <property type="match status" value="1"/>
</dbReference>
<evidence type="ECO:0000313" key="13">
    <source>
        <dbReference type="Proteomes" id="UP000294614"/>
    </source>
</evidence>
<evidence type="ECO:0000313" key="12">
    <source>
        <dbReference type="EMBL" id="TCK59396.1"/>
    </source>
</evidence>
<dbReference type="RefSeq" id="WP_132874309.1">
    <property type="nucleotide sequence ID" value="NZ_JAJUHT010000006.1"/>
</dbReference>
<dbReference type="Pfam" id="PF03129">
    <property type="entry name" value="HGTP_anticodon"/>
    <property type="match status" value="1"/>
</dbReference>
<comment type="catalytic activity">
    <reaction evidence="9 10">
        <text>tRNA(Pro) + L-proline + ATP = L-prolyl-tRNA(Pro) + AMP + diphosphate</text>
        <dbReference type="Rhea" id="RHEA:14305"/>
        <dbReference type="Rhea" id="RHEA-COMP:9700"/>
        <dbReference type="Rhea" id="RHEA-COMP:9702"/>
        <dbReference type="ChEBI" id="CHEBI:30616"/>
        <dbReference type="ChEBI" id="CHEBI:33019"/>
        <dbReference type="ChEBI" id="CHEBI:60039"/>
        <dbReference type="ChEBI" id="CHEBI:78442"/>
        <dbReference type="ChEBI" id="CHEBI:78532"/>
        <dbReference type="ChEBI" id="CHEBI:456215"/>
        <dbReference type="EC" id="6.1.1.15"/>
    </reaction>
</comment>
<dbReference type="GO" id="GO:0006433">
    <property type="term" value="P:prolyl-tRNA aminoacylation"/>
    <property type="evidence" value="ECO:0007669"/>
    <property type="project" value="UniProtKB-UniRule"/>
</dbReference>
<protein>
    <recommendedName>
        <fullName evidence="10">Proline--tRNA ligase</fullName>
        <ecNumber evidence="10">6.1.1.15</ecNumber>
    </recommendedName>
    <alternativeName>
        <fullName evidence="10">Prolyl-tRNA synthetase</fullName>
        <shortName evidence="10">ProRS</shortName>
    </alternativeName>
</protein>
<dbReference type="EC" id="6.1.1.15" evidence="10"/>
<dbReference type="InterPro" id="IPR023717">
    <property type="entry name" value="Pro-tRNA-Synthase_IIa_type1"/>
</dbReference>
<dbReference type="NCBIfam" id="NF006625">
    <property type="entry name" value="PRK09194.1"/>
    <property type="match status" value="1"/>
</dbReference>
<keyword evidence="13" id="KW-1185">Reference proteome</keyword>
<evidence type="ECO:0000256" key="10">
    <source>
        <dbReference type="HAMAP-Rule" id="MF_01569"/>
    </source>
</evidence>
<dbReference type="EMBL" id="SMGG01000006">
    <property type="protein sequence ID" value="TCK59396.1"/>
    <property type="molecule type" value="Genomic_DNA"/>
</dbReference>
<dbReference type="Gene3D" id="3.30.930.10">
    <property type="entry name" value="Bira Bifunctional Protein, Domain 2"/>
    <property type="match status" value="2"/>
</dbReference>
<dbReference type="InterPro" id="IPR036754">
    <property type="entry name" value="YbaK/aa-tRNA-synt-asso_dom_sf"/>
</dbReference>
<name>A0A4R1K5D7_9BACT</name>
<keyword evidence="7 10" id="KW-0648">Protein biosynthesis</keyword>
<keyword evidence="5 10" id="KW-0547">Nucleotide-binding</keyword>
<sequence>MRYSRFFIPTLREVPAEAEVVSHKLMLRAGMIKKLASGIYSYLPLGLMVIRKVEDVVRRCMNEAGAIELLMPSVQPAELWKESGRWNYYGKELLRIKDRHDRDFCYGPTHEEVITDIVRSYISSYKNLPINLYQIQNKFRDEVRPRFGLMRGREFSMKDAYSFDMDDAGANLSYEKMYKAYCAVFEACGLKYKVVEADSGAIGGSFSHEFMVLAETGEDFVISCDSCDYSANLEKAICVNDHKKSGEELLPSEDVATPKAKTVEEVAAFLGMPAEKIVKTMIVRVDEKLVGIMVRGDHEMNEAKVKNYFNASVVELASHAEIEEATGGPLGYSGPVGIKVPVYGDYAVAAMANYCVGANLRETHTININHGRDFEFADVDDFRNANPGDTCCKCGGKYVITKGIEVGHIFKLGTKYSASMNATYLDKEGKRQPFIMGCYGIGVTRVAASAIEQNHDEKGIVWPVQLAPFKAVVTPLSVKEEDVVKNAEAIYNILNNMGLEPLLDDRDERAGVKFNDAELIGIPVRITVGKKTLERGCVEVTVRKTGVTEEVPVAECAHRVKDLLAELSGQI</sequence>
<dbReference type="InterPro" id="IPR002316">
    <property type="entry name" value="Pro-tRNA-ligase_IIa"/>
</dbReference>
<dbReference type="InterPro" id="IPR006195">
    <property type="entry name" value="aa-tRNA-synth_II"/>
</dbReference>
<dbReference type="InterPro" id="IPR033730">
    <property type="entry name" value="ProRS_core_prok"/>
</dbReference>
<dbReference type="InterPro" id="IPR002314">
    <property type="entry name" value="aa-tRNA-synt_IIb"/>
</dbReference>
<comment type="function">
    <text evidence="10">Catalyzes the attachment of proline to tRNA(Pro) in a two-step reaction: proline is first activated by ATP to form Pro-AMP and then transferred to the acceptor end of tRNA(Pro). As ProRS can inadvertently accommodate and process non-cognate amino acids such as alanine and cysteine, to avoid such errors it has two additional distinct editing activities against alanine. One activity is designated as 'pretransfer' editing and involves the tRNA(Pro)-independent hydrolysis of activated Ala-AMP. The other activity is designated 'posttransfer' editing and involves deacylation of mischarged Ala-tRNA(Pro). The misacylated Cys-tRNA(Pro) is not edited by ProRS.</text>
</comment>
<organism evidence="12 13">
    <name type="scientific">Seleniivibrio woodruffii</name>
    <dbReference type="NCBI Taxonomy" id="1078050"/>
    <lineage>
        <taxon>Bacteria</taxon>
        <taxon>Pseudomonadati</taxon>
        <taxon>Deferribacterota</taxon>
        <taxon>Deferribacteres</taxon>
        <taxon>Deferribacterales</taxon>
        <taxon>Geovibrionaceae</taxon>
        <taxon>Seleniivibrio</taxon>
    </lineage>
</organism>
<dbReference type="InterPro" id="IPR045864">
    <property type="entry name" value="aa-tRNA-synth_II/BPL/LPL"/>
</dbReference>
<comment type="domain">
    <text evidence="10">Consists of three domains: the N-terminal catalytic domain, the editing domain and the C-terminal anticodon-binding domain.</text>
</comment>
<dbReference type="GO" id="GO:0002161">
    <property type="term" value="F:aminoacyl-tRNA deacylase activity"/>
    <property type="evidence" value="ECO:0007669"/>
    <property type="project" value="InterPro"/>
</dbReference>
<dbReference type="PANTHER" id="PTHR42753:SF2">
    <property type="entry name" value="PROLINE--TRNA LIGASE"/>
    <property type="match status" value="1"/>
</dbReference>
<comment type="caution">
    <text evidence="12">The sequence shown here is derived from an EMBL/GenBank/DDBJ whole genome shotgun (WGS) entry which is preliminary data.</text>
</comment>
<dbReference type="SUPFAM" id="SSF55681">
    <property type="entry name" value="Class II aaRS and biotin synthetases"/>
    <property type="match status" value="1"/>
</dbReference>
<evidence type="ECO:0000256" key="6">
    <source>
        <dbReference type="ARBA" id="ARBA00022840"/>
    </source>
</evidence>
<dbReference type="OrthoDB" id="9809052at2"/>